<dbReference type="Pfam" id="PF17963">
    <property type="entry name" value="Big_9"/>
    <property type="match status" value="2"/>
</dbReference>
<dbReference type="NCBIfam" id="TIGR04131">
    <property type="entry name" value="Bac_Flav_CTERM"/>
    <property type="match status" value="1"/>
</dbReference>
<name>A0A918J6B6_9FLAO</name>
<reference evidence="1" key="2">
    <citation type="submission" date="2020-09" db="EMBL/GenBank/DDBJ databases">
        <authorList>
            <person name="Sun Q."/>
            <person name="Kim S."/>
        </authorList>
    </citation>
    <scope>NUCLEOTIDE SEQUENCE</scope>
    <source>
        <strain evidence="1">KCTC 12113</strain>
    </source>
</reference>
<dbReference type="InterPro" id="IPR026341">
    <property type="entry name" value="T9SS_type_B"/>
</dbReference>
<keyword evidence="2" id="KW-1185">Reference proteome</keyword>
<dbReference type="EMBL" id="BMWP01000026">
    <property type="protein sequence ID" value="GGW45138.1"/>
    <property type="molecule type" value="Genomic_DNA"/>
</dbReference>
<gene>
    <name evidence="1" type="ORF">GCM10007383_31970</name>
</gene>
<accession>A0A918J6B6</accession>
<evidence type="ECO:0008006" key="3">
    <source>
        <dbReference type="Google" id="ProtNLM"/>
    </source>
</evidence>
<dbReference type="Proteomes" id="UP000634668">
    <property type="component" value="Unassembled WGS sequence"/>
</dbReference>
<dbReference type="Gene3D" id="2.60.40.3440">
    <property type="match status" value="2"/>
</dbReference>
<dbReference type="AlphaFoldDB" id="A0A918J6B6"/>
<evidence type="ECO:0000313" key="1">
    <source>
        <dbReference type="EMBL" id="GGW45138.1"/>
    </source>
</evidence>
<reference evidence="1" key="1">
    <citation type="journal article" date="2014" name="Int. J. Syst. Evol. Microbiol.">
        <title>Complete genome sequence of Corynebacterium casei LMG S-19264T (=DSM 44701T), isolated from a smear-ripened cheese.</title>
        <authorList>
            <consortium name="US DOE Joint Genome Institute (JGI-PGF)"/>
            <person name="Walter F."/>
            <person name="Albersmeier A."/>
            <person name="Kalinowski J."/>
            <person name="Ruckert C."/>
        </authorList>
    </citation>
    <scope>NUCLEOTIDE SEQUENCE</scope>
    <source>
        <strain evidence="1">KCTC 12113</strain>
    </source>
</reference>
<dbReference type="Pfam" id="PF13585">
    <property type="entry name" value="CHU_C"/>
    <property type="match status" value="1"/>
</dbReference>
<sequence>MLNISIVSAQFLLQAPNSSDEHNYKWYEASDRNTVLGTDFFYEVSQPGIYFATYDGTLCGSNASGYFIVTDCSSPDNEVTLDVSNRVSPTADLHWSPPISGDQFMATVTGTQNVTKYTATVTKVGNNFDLPNFTVVCIQQAAIVEDDYITLDEDTSVIVPIYDNDSNIPTEGLLTAPNPFNGTVFIDDNGTPNDPSDDLMTFTPNPNFNGNTSFTYTVCNVKGDCSTATIYVEVLPIVDAFDDTIEIVQNEVVEIDVLANDNDIPVIGTLQTTSPANGTVVINNNGTSNDLTDDTITYTPNPNYEGTDNFTYTICDDLGNCSTASVTVLVNTDETTDPDPDTDEEPDDWGKEVEVFNVITPNNDGIHDVLTIKDIDSYPNNTIKIYNRWGVLVYATRSYNNNTNNFDGTSKGRVTVAEDNKLPTGTYFYMLNFTSVDQNKSKTLTGYIYINR</sequence>
<protein>
    <recommendedName>
        <fullName evidence="3">Gliding motility-associated C-terminal domain-containing protein</fullName>
    </recommendedName>
</protein>
<evidence type="ECO:0000313" key="2">
    <source>
        <dbReference type="Proteomes" id="UP000634668"/>
    </source>
</evidence>
<organism evidence="1 2">
    <name type="scientific">Arenibacter certesii</name>
    <dbReference type="NCBI Taxonomy" id="228955"/>
    <lineage>
        <taxon>Bacteria</taxon>
        <taxon>Pseudomonadati</taxon>
        <taxon>Bacteroidota</taxon>
        <taxon>Flavobacteriia</taxon>
        <taxon>Flavobacteriales</taxon>
        <taxon>Flavobacteriaceae</taxon>
        <taxon>Arenibacter</taxon>
    </lineage>
</organism>
<proteinExistence type="predicted"/>
<comment type="caution">
    <text evidence="1">The sequence shown here is derived from an EMBL/GenBank/DDBJ whole genome shotgun (WGS) entry which is preliminary data.</text>
</comment>